<proteinExistence type="predicted"/>
<dbReference type="InterPro" id="IPR051210">
    <property type="entry name" value="Ub_ligase/GEF_domain"/>
</dbReference>
<dbReference type="InterPro" id="IPR000408">
    <property type="entry name" value="Reg_chr_condens"/>
</dbReference>
<feature type="repeat" description="RCC1" evidence="2">
    <location>
        <begin position="382"/>
        <end position="441"/>
    </location>
</feature>
<reference evidence="4 5" key="1">
    <citation type="journal article" date="2016" name="Mol. Biol. Evol.">
        <title>Comparative Genomics of Early-Diverging Mushroom-Forming Fungi Provides Insights into the Origins of Lignocellulose Decay Capabilities.</title>
        <authorList>
            <person name="Nagy L.G."/>
            <person name="Riley R."/>
            <person name="Tritt A."/>
            <person name="Adam C."/>
            <person name="Daum C."/>
            <person name="Floudas D."/>
            <person name="Sun H."/>
            <person name="Yadav J.S."/>
            <person name="Pangilinan J."/>
            <person name="Larsson K.H."/>
            <person name="Matsuura K."/>
            <person name="Barry K."/>
            <person name="Labutti K."/>
            <person name="Kuo R."/>
            <person name="Ohm R.A."/>
            <person name="Bhattacharya S.S."/>
            <person name="Shirouzu T."/>
            <person name="Yoshinaga Y."/>
            <person name="Martin F.M."/>
            <person name="Grigoriev I.V."/>
            <person name="Hibbett D.S."/>
        </authorList>
    </citation>
    <scope>NUCLEOTIDE SEQUENCE [LARGE SCALE GENOMIC DNA]</scope>
    <source>
        <strain evidence="4 5">HHB9708</strain>
    </source>
</reference>
<name>A0A164W8A0_9AGAM</name>
<evidence type="ECO:0000259" key="3">
    <source>
        <dbReference type="Pfam" id="PF25390"/>
    </source>
</evidence>
<dbReference type="InterPro" id="IPR058923">
    <property type="entry name" value="RCC1-like_dom"/>
</dbReference>
<dbReference type="PRINTS" id="PR00633">
    <property type="entry name" value="RCCNDNSATION"/>
</dbReference>
<dbReference type="STRING" id="1314777.A0A164W8A0"/>
<keyword evidence="1" id="KW-0677">Repeat</keyword>
<feature type="domain" description="RCC1-like" evidence="3">
    <location>
        <begin position="4"/>
        <end position="433"/>
    </location>
</feature>
<evidence type="ECO:0000256" key="2">
    <source>
        <dbReference type="PROSITE-ProRule" id="PRU00235"/>
    </source>
</evidence>
<protein>
    <submittedName>
        <fullName evidence="4">RCC1/BLIP-II protein</fullName>
    </submittedName>
</protein>
<gene>
    <name evidence="4" type="ORF">SISNIDRAFT_502158</name>
</gene>
<evidence type="ECO:0000313" key="5">
    <source>
        <dbReference type="Proteomes" id="UP000076722"/>
    </source>
</evidence>
<dbReference type="PROSITE" id="PS00626">
    <property type="entry name" value="RCC1_2"/>
    <property type="match status" value="1"/>
</dbReference>
<keyword evidence="5" id="KW-1185">Reference proteome</keyword>
<evidence type="ECO:0000256" key="1">
    <source>
        <dbReference type="ARBA" id="ARBA00022737"/>
    </source>
</evidence>
<dbReference type="OrthoDB" id="5370059at2759"/>
<dbReference type="Proteomes" id="UP000076722">
    <property type="component" value="Unassembled WGS sequence"/>
</dbReference>
<evidence type="ECO:0000313" key="4">
    <source>
        <dbReference type="EMBL" id="KZS94823.1"/>
    </source>
</evidence>
<dbReference type="PROSITE" id="PS50012">
    <property type="entry name" value="RCC1_3"/>
    <property type="match status" value="3"/>
</dbReference>
<dbReference type="InterPro" id="IPR009091">
    <property type="entry name" value="RCC1/BLIP-II"/>
</dbReference>
<dbReference type="PANTHER" id="PTHR22870:SF408">
    <property type="entry name" value="OS09G0560450 PROTEIN"/>
    <property type="match status" value="1"/>
</dbReference>
<dbReference type="SUPFAM" id="SSF50985">
    <property type="entry name" value="RCC1/BLIP-II"/>
    <property type="match status" value="1"/>
</dbReference>
<sequence length="451" mass="49076">MPTRVFSCGSNACGQLSLTHTDDAHTFSETQWSMPPPRDAKLIKIACGGNHTLALFDDGDLWGCGSGSKGQLGESGSRTAFKRIEWAVDGIEAMDLYRVVDVGCTWESSFVVLRHSGNDGDGGTNEDDILLSMGSNDFGILGRDPMRSQPDKPYGRVDLTQVAYTAKTLTRGRRPPIKIRQLHTGVNHIILILSLYTPEDQNHTDEEIIVGWGAARHGQLGVPPSSKSQTLLSQPTIIRVQPPDTKPGPVRVQTMALGNQHSVILVEDGTVQSFGSNRKSQLMQTPSTNPSSHIRDVACTWNGTYIHAQSPPEPEDWSRWSIEGCGSNTHCQLATPDTSVTSRIVEFPFSQSSRRLVKVVCGSEHILALFESVQEAGAEGETEVWGWGWNEHGNLGLGHTKDVSEPVCIWPQRDSKGQDVEKGRVVGVWAGCGTSWIAVESNQESLPSSLA</sequence>
<feature type="repeat" description="RCC1" evidence="2">
    <location>
        <begin position="207"/>
        <end position="268"/>
    </location>
</feature>
<feature type="repeat" description="RCC1" evidence="2">
    <location>
        <begin position="3"/>
        <end position="58"/>
    </location>
</feature>
<dbReference type="EMBL" id="KV419403">
    <property type="protein sequence ID" value="KZS94823.1"/>
    <property type="molecule type" value="Genomic_DNA"/>
</dbReference>
<accession>A0A164W8A0</accession>
<dbReference type="Pfam" id="PF25390">
    <property type="entry name" value="WD40_RLD"/>
    <property type="match status" value="1"/>
</dbReference>
<organism evidence="4 5">
    <name type="scientific">Sistotremastrum niveocremeum HHB9708</name>
    <dbReference type="NCBI Taxonomy" id="1314777"/>
    <lineage>
        <taxon>Eukaryota</taxon>
        <taxon>Fungi</taxon>
        <taxon>Dikarya</taxon>
        <taxon>Basidiomycota</taxon>
        <taxon>Agaricomycotina</taxon>
        <taxon>Agaricomycetes</taxon>
        <taxon>Sistotremastrales</taxon>
        <taxon>Sistotremastraceae</taxon>
        <taxon>Sertulicium</taxon>
        <taxon>Sertulicium niveocremeum</taxon>
    </lineage>
</organism>
<dbReference type="PANTHER" id="PTHR22870">
    <property type="entry name" value="REGULATOR OF CHROMOSOME CONDENSATION"/>
    <property type="match status" value="1"/>
</dbReference>
<dbReference type="Gene3D" id="2.130.10.30">
    <property type="entry name" value="Regulator of chromosome condensation 1/beta-lactamase-inhibitor protein II"/>
    <property type="match status" value="2"/>
</dbReference>
<dbReference type="AlphaFoldDB" id="A0A164W8A0"/>